<dbReference type="GO" id="GO:0006281">
    <property type="term" value="P:DNA repair"/>
    <property type="evidence" value="ECO:0007669"/>
    <property type="project" value="UniProtKB-UniRule"/>
</dbReference>
<dbReference type="InterPro" id="IPR011708">
    <property type="entry name" value="DNA_pol3_alpha_NTPase_dom"/>
</dbReference>
<dbReference type="Pfam" id="PF02811">
    <property type="entry name" value="PHP"/>
    <property type="match status" value="1"/>
</dbReference>
<dbReference type="PANTHER" id="PTHR32294">
    <property type="entry name" value="DNA POLYMERASE III SUBUNIT ALPHA"/>
    <property type="match status" value="1"/>
</dbReference>
<organism evidence="16 17">
    <name type="scientific">Jannaschia seosinensis</name>
    <dbReference type="NCBI Taxonomy" id="313367"/>
    <lineage>
        <taxon>Bacteria</taxon>
        <taxon>Pseudomonadati</taxon>
        <taxon>Pseudomonadota</taxon>
        <taxon>Alphaproteobacteria</taxon>
        <taxon>Rhodobacterales</taxon>
        <taxon>Roseobacteraceae</taxon>
        <taxon>Jannaschia</taxon>
    </lineage>
</organism>
<evidence type="ECO:0000256" key="5">
    <source>
        <dbReference type="ARBA" id="ARBA00022490"/>
    </source>
</evidence>
<feature type="region of interest" description="Disordered" evidence="14">
    <location>
        <begin position="1076"/>
        <end position="1098"/>
    </location>
</feature>
<dbReference type="SUPFAM" id="SSF89550">
    <property type="entry name" value="PHP domain-like"/>
    <property type="match status" value="1"/>
</dbReference>
<evidence type="ECO:0000256" key="14">
    <source>
        <dbReference type="SAM" id="MobiDB-lite"/>
    </source>
</evidence>
<keyword evidence="7 13" id="KW-0548">Nucleotidyltransferase</keyword>
<name>A0A0M7BCC7_9RHOB</name>
<comment type="subcellular location">
    <subcellularLocation>
        <location evidence="1 13">Cytoplasm</location>
    </subcellularLocation>
</comment>
<dbReference type="GO" id="GO:0008408">
    <property type="term" value="F:3'-5' exonuclease activity"/>
    <property type="evidence" value="ECO:0007669"/>
    <property type="project" value="InterPro"/>
</dbReference>
<dbReference type="InterPro" id="IPR004805">
    <property type="entry name" value="DnaE2/DnaE/PolC"/>
</dbReference>
<dbReference type="HAMAP" id="MF_01902">
    <property type="entry name" value="DNApol_error_prone"/>
    <property type="match status" value="1"/>
</dbReference>
<dbReference type="InterPro" id="IPR023073">
    <property type="entry name" value="DnaE2"/>
</dbReference>
<evidence type="ECO:0000313" key="16">
    <source>
        <dbReference type="EMBL" id="CUH40390.1"/>
    </source>
</evidence>
<comment type="similarity">
    <text evidence="2 13">Belongs to the DNA polymerase type-C family. DnaE2 subfamily.</text>
</comment>
<evidence type="ECO:0000256" key="1">
    <source>
        <dbReference type="ARBA" id="ARBA00004496"/>
    </source>
</evidence>
<evidence type="ECO:0000256" key="11">
    <source>
        <dbReference type="ARBA" id="ARBA00023204"/>
    </source>
</evidence>
<dbReference type="GO" id="GO:0005737">
    <property type="term" value="C:cytoplasm"/>
    <property type="evidence" value="ECO:0007669"/>
    <property type="project" value="UniProtKB-SubCell"/>
</dbReference>
<dbReference type="CDD" id="cd04485">
    <property type="entry name" value="DnaE_OBF"/>
    <property type="match status" value="1"/>
</dbReference>
<reference evidence="16 17" key="1">
    <citation type="submission" date="2015-09" db="EMBL/GenBank/DDBJ databases">
        <authorList>
            <person name="Jackson K.R."/>
            <person name="Lunt B.L."/>
            <person name="Fisher J.N.B."/>
            <person name="Gardner A.V."/>
            <person name="Bailey M.E."/>
            <person name="Deus L.M."/>
            <person name="Earl A.S."/>
            <person name="Gibby P.D."/>
            <person name="Hartmann K.A."/>
            <person name="Liu J.E."/>
            <person name="Manci A.M."/>
            <person name="Nielsen D.A."/>
            <person name="Solomon M.B."/>
            <person name="Breakwell D.P."/>
            <person name="Burnett S.H."/>
            <person name="Grose J.H."/>
        </authorList>
    </citation>
    <scope>NUCLEOTIDE SEQUENCE [LARGE SCALE GENOMIC DNA]</scope>
    <source>
        <strain evidence="16 17">CECT 7799</strain>
    </source>
</reference>
<dbReference type="NCBIfam" id="NF004225">
    <property type="entry name" value="PRK05672.1"/>
    <property type="match status" value="1"/>
</dbReference>
<accession>A0A0M7BCC7</accession>
<dbReference type="Pfam" id="PF17657">
    <property type="entry name" value="DNA_pol3_finger"/>
    <property type="match status" value="1"/>
</dbReference>
<protein>
    <recommendedName>
        <fullName evidence="4 13">Error-prone DNA polymerase</fullName>
        <ecNumber evidence="3 13">2.7.7.7</ecNumber>
    </recommendedName>
</protein>
<evidence type="ECO:0000256" key="9">
    <source>
        <dbReference type="ARBA" id="ARBA00022763"/>
    </source>
</evidence>
<dbReference type="GO" id="GO:0003676">
    <property type="term" value="F:nucleic acid binding"/>
    <property type="evidence" value="ECO:0007669"/>
    <property type="project" value="InterPro"/>
</dbReference>
<comment type="function">
    <text evidence="13">DNA polymerase involved in damage-induced mutagenesis and translesion synthesis (TLS). It is not the major replicative DNA polymerase.</text>
</comment>
<dbReference type="Gene3D" id="1.10.150.870">
    <property type="match status" value="1"/>
</dbReference>
<dbReference type="AlphaFoldDB" id="A0A0M7BCC7"/>
<dbReference type="InterPro" id="IPR040982">
    <property type="entry name" value="DNA_pol3_finger"/>
</dbReference>
<keyword evidence="8 13" id="KW-0235">DNA replication</keyword>
<evidence type="ECO:0000256" key="6">
    <source>
        <dbReference type="ARBA" id="ARBA00022679"/>
    </source>
</evidence>
<dbReference type="Pfam" id="PF07733">
    <property type="entry name" value="DNA_pol3_alpha"/>
    <property type="match status" value="1"/>
</dbReference>
<gene>
    <name evidence="13 16" type="primary">dnaE2</name>
    <name evidence="16" type="ORF">JSE7799_03122</name>
</gene>
<sequence length="1098" mass="122860">MPDIPPMPGKRMLERAEAFDPNPRAPFVELGLTTCFSFLHGASDPVDLVVAAQGMGYDRLGVADRNSMAGIVRLHVAARTAKMRPLIGTRIVLTCGAEFLAYPKDREAYGNLCALISKGRMTGPDGAWQQKGRCDLTLADLAAHQEGSILIAVPPDGVDAFEADLPRLVRALPRLTHIAAAHLYRGDDHARIERLDRMARWHGLRLVATNDVHYHAADRRPLQDVMTCIREGVRMDAAGFLLHANAERYLKPPQEMIRLFARWPHAIRESVAIADRLDFSLDELKYEYPEDDVPSGRTPDAHLRILTEEGAARRYPDGVPQKIRDAIEMELAFIARKELARYFITIQEIVAYGRSQGILCQGRGSAANSVVCYCLWITSVDPARHEVLFERFLSDERNEPPDIDVDFEHERREEVIQHIYSRYGRTHAGLAATVIHYRPRMAVREVGKVMGLPEDVTTALGRTTWGSWGGSTKDMHPEDTGVNLGDPLVRLVLQLTDQLIGMPRHLSQHVGGFVITKHPLTRTVPIGNGAMPDRSFIEWDKDDIDALGIFKMDVLALGMLTCIAKCFGLLKRHYGQEMTLARIPRGDRATYAMLQRGDSLGVFQVESRAQMAMLPKLKPARFYDLVIQVAIVRPGPIQGDMVHPYLKRRRGGEVVDYPKPGPKHDPDELRNILERTLGVPIFQEQAMKIAIVAAEFSGAEANELRRAMATFRAKGKVSDHKARMVERMVARGYDRDFATRCFSQIEGFGEYGFPESHAASFAHLVYVSSWLKCHHPAIFACALLNSQPMGFYAPAQIVDMARKSAVEVRAVDVNYSEWDCTLEPVAPKLFALRLGFRQLSGLGKEELGRLVAARDAPFSGVEDLRRRTGLSKRAIEILAAADAFRSAGQDRRQALWDAKAIRSAPALPLFTHGDAPDVGTEPKHTLPEMPMNEHVVADYQTARLSLKAHPMSFMRRAMDRGGYTRSDRLRSLRFNQKVSVAGLVLIRQKPGSAKGVCFTTLEDEAGVINVVIWPDLFQRYRRAIMASRLMAVHGHVQFDDAVIHVVAHEVIDRNDALLRLGEDGLSSDLARADHVKHPLPERRHPRDVQVIPKSRDFH</sequence>
<dbReference type="InterPro" id="IPR016195">
    <property type="entry name" value="Pol/histidinol_Pase-like"/>
</dbReference>
<dbReference type="SMART" id="SM00481">
    <property type="entry name" value="POLIIIAc"/>
    <property type="match status" value="1"/>
</dbReference>
<dbReference type="InterPro" id="IPR003141">
    <property type="entry name" value="Pol/His_phosphatase_N"/>
</dbReference>
<dbReference type="NCBIfam" id="TIGR00594">
    <property type="entry name" value="polc"/>
    <property type="match status" value="1"/>
</dbReference>
<dbReference type="GO" id="GO:0003887">
    <property type="term" value="F:DNA-directed DNA polymerase activity"/>
    <property type="evidence" value="ECO:0007669"/>
    <property type="project" value="UniProtKB-UniRule"/>
</dbReference>
<keyword evidence="17" id="KW-1185">Reference proteome</keyword>
<evidence type="ECO:0000259" key="15">
    <source>
        <dbReference type="SMART" id="SM00481"/>
    </source>
</evidence>
<dbReference type="InterPro" id="IPR004365">
    <property type="entry name" value="NA-bd_OB_tRNA"/>
</dbReference>
<dbReference type="InterPro" id="IPR029460">
    <property type="entry name" value="DNAPol_HHH"/>
</dbReference>
<dbReference type="EMBL" id="CYPR01000206">
    <property type="protein sequence ID" value="CUH40390.1"/>
    <property type="molecule type" value="Genomic_DNA"/>
</dbReference>
<keyword evidence="6 13" id="KW-0808">Transferase</keyword>
<proteinExistence type="inferred from homology"/>
<keyword evidence="10 13" id="KW-0239">DNA-directed DNA polymerase</keyword>
<evidence type="ECO:0000256" key="10">
    <source>
        <dbReference type="ARBA" id="ARBA00022932"/>
    </source>
</evidence>
<evidence type="ECO:0000256" key="7">
    <source>
        <dbReference type="ARBA" id="ARBA00022695"/>
    </source>
</evidence>
<keyword evidence="5 13" id="KW-0963">Cytoplasm</keyword>
<feature type="domain" description="Polymerase/histidinol phosphatase N-terminal" evidence="15">
    <location>
        <begin position="28"/>
        <end position="95"/>
    </location>
</feature>
<dbReference type="Pfam" id="PF14579">
    <property type="entry name" value="HHH_6"/>
    <property type="match status" value="1"/>
</dbReference>
<dbReference type="OrthoDB" id="9803237at2"/>
<keyword evidence="11 13" id="KW-0234">DNA repair</keyword>
<evidence type="ECO:0000256" key="2">
    <source>
        <dbReference type="ARBA" id="ARBA00007391"/>
    </source>
</evidence>
<dbReference type="PANTHER" id="PTHR32294:SF4">
    <property type="entry name" value="ERROR-PRONE DNA POLYMERASE"/>
    <property type="match status" value="1"/>
</dbReference>
<comment type="catalytic activity">
    <reaction evidence="12 13">
        <text>DNA(n) + a 2'-deoxyribonucleoside 5'-triphosphate = DNA(n+1) + diphosphate</text>
        <dbReference type="Rhea" id="RHEA:22508"/>
        <dbReference type="Rhea" id="RHEA-COMP:17339"/>
        <dbReference type="Rhea" id="RHEA-COMP:17340"/>
        <dbReference type="ChEBI" id="CHEBI:33019"/>
        <dbReference type="ChEBI" id="CHEBI:61560"/>
        <dbReference type="ChEBI" id="CHEBI:173112"/>
        <dbReference type="EC" id="2.7.7.7"/>
    </reaction>
</comment>
<dbReference type="Gene3D" id="3.20.20.140">
    <property type="entry name" value="Metal-dependent hydrolases"/>
    <property type="match status" value="1"/>
</dbReference>
<evidence type="ECO:0000256" key="3">
    <source>
        <dbReference type="ARBA" id="ARBA00012417"/>
    </source>
</evidence>
<keyword evidence="9 13" id="KW-0227">DNA damage</keyword>
<evidence type="ECO:0000256" key="13">
    <source>
        <dbReference type="HAMAP-Rule" id="MF_01902"/>
    </source>
</evidence>
<dbReference type="Proteomes" id="UP000049455">
    <property type="component" value="Unassembled WGS sequence"/>
</dbReference>
<dbReference type="InterPro" id="IPR004013">
    <property type="entry name" value="PHP_dom"/>
</dbReference>
<dbReference type="EC" id="2.7.7.7" evidence="3 13"/>
<dbReference type="STRING" id="313367.JSE7799_03122"/>
<dbReference type="GO" id="GO:0006260">
    <property type="term" value="P:DNA replication"/>
    <property type="evidence" value="ECO:0007669"/>
    <property type="project" value="UniProtKB-KW"/>
</dbReference>
<dbReference type="RefSeq" id="WP_055664442.1">
    <property type="nucleotide sequence ID" value="NZ_CYPR01000206.1"/>
</dbReference>
<evidence type="ECO:0000256" key="12">
    <source>
        <dbReference type="ARBA" id="ARBA00049244"/>
    </source>
</evidence>
<evidence type="ECO:0000256" key="4">
    <source>
        <dbReference type="ARBA" id="ARBA00017273"/>
    </source>
</evidence>
<evidence type="ECO:0000256" key="8">
    <source>
        <dbReference type="ARBA" id="ARBA00022705"/>
    </source>
</evidence>
<dbReference type="Pfam" id="PF01336">
    <property type="entry name" value="tRNA_anti-codon"/>
    <property type="match status" value="1"/>
</dbReference>
<dbReference type="CDD" id="cd07434">
    <property type="entry name" value="PHP_PolIIIA_DnaE2"/>
    <property type="match status" value="1"/>
</dbReference>
<evidence type="ECO:0000313" key="17">
    <source>
        <dbReference type="Proteomes" id="UP000049455"/>
    </source>
</evidence>